<accession>A0A1I9G5D9</accession>
<evidence type="ECO:0000313" key="1">
    <source>
        <dbReference type="EMBL" id="CDQ01241.1"/>
    </source>
</evidence>
<sequence length="42" mass="4901">MMTNAFFISSTTYFAQCRDLFLRIIVATERTVTNLPYSFSDK</sequence>
<gene>
    <name evidence="1" type="primary">Bm715</name>
    <name evidence="1" type="ORF">BM_Bm715</name>
</gene>
<dbReference type="EMBL" id="LN857020">
    <property type="protein sequence ID" value="CDQ01241.1"/>
    <property type="molecule type" value="Genomic_DNA"/>
</dbReference>
<proteinExistence type="predicted"/>
<protein>
    <submittedName>
        <fullName evidence="1">Bm715</fullName>
    </submittedName>
</protein>
<dbReference type="AlphaFoldDB" id="A0A1I9G5D9"/>
<reference evidence="1" key="1">
    <citation type="journal article" date="2007" name="Science">
        <title>Draft genome of the filarial nematode parasite Brugia malayi.</title>
        <authorList>
            <person name="Ghedin E."/>
            <person name="Wang S."/>
            <person name="Spiro D."/>
            <person name="Caler E."/>
            <person name="Zhao Q."/>
            <person name="Crabtree J."/>
            <person name="Allen J.E."/>
            <person name="Delcher A.L."/>
            <person name="Guiliano D.B."/>
            <person name="Miranda-Saavedra D."/>
            <person name="Angiuoli S.V."/>
            <person name="Creasy T."/>
            <person name="Amedeo P."/>
            <person name="Haas B."/>
            <person name="El-Sayed N.M."/>
            <person name="Wortman J.R."/>
            <person name="Feldblyum T."/>
            <person name="Tallon L."/>
            <person name="Schatz M."/>
            <person name="Shumway M."/>
            <person name="Koo H."/>
            <person name="Salzberg S.L."/>
            <person name="Schobel S."/>
            <person name="Pertea M."/>
            <person name="Pop M."/>
            <person name="White O."/>
            <person name="Barton G.J."/>
            <person name="Carlow C.K."/>
            <person name="Crawford M.J."/>
            <person name="Daub J."/>
            <person name="Dimmic M.W."/>
            <person name="Estes C.F."/>
            <person name="Foster J.M."/>
            <person name="Ganatra M."/>
            <person name="Gregory W.F."/>
            <person name="Johnson N.M."/>
            <person name="Jin J."/>
            <person name="Komuniecki R."/>
            <person name="Korf I."/>
            <person name="Kumar S."/>
            <person name="Laney S."/>
            <person name="Li B.W."/>
            <person name="Li W."/>
            <person name="Lindblom T.H."/>
            <person name="Lustigman S."/>
            <person name="Ma D."/>
            <person name="Maina C.V."/>
            <person name="Martin D.M."/>
            <person name="McCarter J.P."/>
            <person name="McReynolds L."/>
            <person name="Mitreva M."/>
            <person name="Nutman T.B."/>
            <person name="Parkinson J."/>
            <person name="Peregrin-Alvarez J.M."/>
            <person name="Poole C."/>
            <person name="Ren Q."/>
            <person name="Saunders L."/>
            <person name="Sluder A.E."/>
            <person name="Smith K."/>
            <person name="Stanke M."/>
            <person name="Unnasch T.R."/>
            <person name="Ware J."/>
            <person name="Wei A.D."/>
            <person name="Weil G."/>
            <person name="Williams D.J."/>
            <person name="Zhang Y."/>
            <person name="Williams S.A."/>
            <person name="Fraser-Liggett C."/>
            <person name="Slatko B."/>
            <person name="Blaxter M.L."/>
            <person name="Scott A.L."/>
        </authorList>
    </citation>
    <scope>NUCLEOTIDE SEQUENCE</scope>
    <source>
        <strain evidence="1">FR3</strain>
    </source>
</reference>
<reference evidence="1" key="2">
    <citation type="submission" date="2012-12" db="EMBL/GenBank/DDBJ databases">
        <authorList>
            <consortium name="WormBase Consortium"/>
            <person name="Ghedin E."/>
            <person name="Paulini M."/>
        </authorList>
    </citation>
    <scope>NUCLEOTIDE SEQUENCE</scope>
    <source>
        <strain evidence="1">FR3</strain>
    </source>
</reference>
<organism evidence="1">
    <name type="scientific">Brugia malayi</name>
    <name type="common">Filarial nematode worm</name>
    <dbReference type="NCBI Taxonomy" id="6279"/>
    <lineage>
        <taxon>Eukaryota</taxon>
        <taxon>Metazoa</taxon>
        <taxon>Ecdysozoa</taxon>
        <taxon>Nematoda</taxon>
        <taxon>Chromadorea</taxon>
        <taxon>Rhabditida</taxon>
        <taxon>Spirurina</taxon>
        <taxon>Spiruromorpha</taxon>
        <taxon>Filarioidea</taxon>
        <taxon>Onchocercidae</taxon>
        <taxon>Brugia</taxon>
    </lineage>
</organism>
<name>A0A1I9G5D9_BRUMA</name>